<keyword evidence="2" id="KW-0274">FAD</keyword>
<dbReference type="SUPFAM" id="SSF56176">
    <property type="entry name" value="FAD-binding/transporter-associated domain-like"/>
    <property type="match status" value="1"/>
</dbReference>
<name>A0AAP4D6U8_9PROT</name>
<proteinExistence type="predicted"/>
<comment type="caution">
    <text evidence="4">The sequence shown here is derived from an EMBL/GenBank/DDBJ whole genome shotgun (WGS) entry which is preliminary data.</text>
</comment>
<keyword evidence="5" id="KW-1185">Reference proteome</keyword>
<dbReference type="PROSITE" id="PS51387">
    <property type="entry name" value="FAD_PCMH"/>
    <property type="match status" value="1"/>
</dbReference>
<evidence type="ECO:0000256" key="2">
    <source>
        <dbReference type="ARBA" id="ARBA00022827"/>
    </source>
</evidence>
<dbReference type="Proteomes" id="UP001301140">
    <property type="component" value="Unassembled WGS sequence"/>
</dbReference>
<feature type="domain" description="FAD-binding PCMH-type" evidence="3">
    <location>
        <begin position="1"/>
        <end position="185"/>
    </location>
</feature>
<dbReference type="InterPro" id="IPR016169">
    <property type="entry name" value="FAD-bd_PCMH_sub2"/>
</dbReference>
<sequence>MDSGGELSPGSLAELEQLVAWAVAEERSLELAGRGSKQAMGRPVLADHVLDLSRLSGVDMYEPEELVMSAGAGTPLAEIEAVLAERGQELAFEPGDWGSLAGGERGRQSIGGVIACNLAGPRRMKAGAARDHFLGVQCVTGHGQAIKAGGRVVKNVTGYDVCKLLAGSWGTLAALSHVTFKVMPRAETSATLLLGGPDEAGLLAGLRAAMRTPCEVSGAAMLPATAAARSAVGAVAGAGRALGCIRLEGLTASVAYRLDALQRALAAPGTDMAVLEDEPSRTLWAEIRDVALLPRTGALWRLSVAPSRAGELADKLAALAPARLHDWSGGLVWLTPEDGTMDMRTALAGHGGHLTLVRAPLAMRAGVPVFEPQPPALRALTERVKKSFDPKGLLTPGRMYEGI</sequence>
<dbReference type="AlphaFoldDB" id="A0AAP4D6U8"/>
<dbReference type="SUPFAM" id="SSF55103">
    <property type="entry name" value="FAD-linked oxidases, C-terminal domain"/>
    <property type="match status" value="1"/>
</dbReference>
<dbReference type="RefSeq" id="WP_327789954.1">
    <property type="nucleotide sequence ID" value="NZ_JARGEQ010000135.1"/>
</dbReference>
<dbReference type="PANTHER" id="PTHR11748:SF103">
    <property type="entry name" value="GLYCOLATE OXIDASE SUBUNIT GLCE"/>
    <property type="match status" value="1"/>
</dbReference>
<keyword evidence="1" id="KW-0285">Flavoprotein</keyword>
<evidence type="ECO:0000313" key="5">
    <source>
        <dbReference type="Proteomes" id="UP001301140"/>
    </source>
</evidence>
<evidence type="ECO:0000256" key="1">
    <source>
        <dbReference type="ARBA" id="ARBA00022630"/>
    </source>
</evidence>
<dbReference type="GO" id="GO:0071949">
    <property type="term" value="F:FAD binding"/>
    <property type="evidence" value="ECO:0007669"/>
    <property type="project" value="InterPro"/>
</dbReference>
<dbReference type="InterPro" id="IPR006094">
    <property type="entry name" value="Oxid_FAD_bind_N"/>
</dbReference>
<evidence type="ECO:0000313" key="4">
    <source>
        <dbReference type="EMBL" id="MDF1587529.1"/>
    </source>
</evidence>
<dbReference type="PANTHER" id="PTHR11748">
    <property type="entry name" value="D-LACTATE DEHYDROGENASE"/>
    <property type="match status" value="1"/>
</dbReference>
<dbReference type="GO" id="GO:0003824">
    <property type="term" value="F:catalytic activity"/>
    <property type="evidence" value="ECO:0007669"/>
    <property type="project" value="InterPro"/>
</dbReference>
<reference evidence="4 5" key="1">
    <citation type="submission" date="2023-03" db="EMBL/GenBank/DDBJ databases">
        <title>YIM 152171 draft genome.</title>
        <authorList>
            <person name="Yang Z."/>
        </authorList>
    </citation>
    <scope>NUCLEOTIDE SEQUENCE [LARGE SCALE GENOMIC DNA]</scope>
    <source>
        <strain evidence="4 5">YIM 152171</strain>
    </source>
</reference>
<protein>
    <submittedName>
        <fullName evidence="4">FAD-binding protein</fullName>
    </submittedName>
</protein>
<gene>
    <name evidence="4" type="ORF">PZ740_14165</name>
</gene>
<accession>A0AAP4D6U8</accession>
<dbReference type="InterPro" id="IPR016164">
    <property type="entry name" value="FAD-linked_Oxase-like_C"/>
</dbReference>
<dbReference type="InterPro" id="IPR016166">
    <property type="entry name" value="FAD-bd_PCMH"/>
</dbReference>
<dbReference type="EMBL" id="JARGEQ010000135">
    <property type="protein sequence ID" value="MDF1587529.1"/>
    <property type="molecule type" value="Genomic_DNA"/>
</dbReference>
<dbReference type="Pfam" id="PF01565">
    <property type="entry name" value="FAD_binding_4"/>
    <property type="match status" value="1"/>
</dbReference>
<dbReference type="InterPro" id="IPR036318">
    <property type="entry name" value="FAD-bd_PCMH-like_sf"/>
</dbReference>
<organism evidence="4 5">
    <name type="scientific">Marinimicrococcus flavescens</name>
    <dbReference type="NCBI Taxonomy" id="3031815"/>
    <lineage>
        <taxon>Bacteria</taxon>
        <taxon>Pseudomonadati</taxon>
        <taxon>Pseudomonadota</taxon>
        <taxon>Alphaproteobacteria</taxon>
        <taxon>Geminicoccales</taxon>
        <taxon>Geminicoccaceae</taxon>
        <taxon>Marinimicrococcus</taxon>
    </lineage>
</organism>
<evidence type="ECO:0000259" key="3">
    <source>
        <dbReference type="PROSITE" id="PS51387"/>
    </source>
</evidence>
<dbReference type="Gene3D" id="3.30.465.10">
    <property type="match status" value="1"/>
</dbReference>